<evidence type="ECO:0000313" key="6">
    <source>
        <dbReference type="Proteomes" id="UP001576774"/>
    </source>
</evidence>
<dbReference type="Pfam" id="PF07992">
    <property type="entry name" value="Pyr_redox_2"/>
    <property type="match status" value="1"/>
</dbReference>
<dbReference type="SUPFAM" id="SSF52833">
    <property type="entry name" value="Thioredoxin-like"/>
    <property type="match status" value="1"/>
</dbReference>
<dbReference type="InterPro" id="IPR011006">
    <property type="entry name" value="CheY-like_superfamily"/>
</dbReference>
<dbReference type="Pfam" id="PF00072">
    <property type="entry name" value="Response_reg"/>
    <property type="match status" value="1"/>
</dbReference>
<feature type="modified residue" description="4-aspartylphosphate" evidence="3">
    <location>
        <position position="62"/>
    </location>
</feature>
<dbReference type="SUPFAM" id="SSF51905">
    <property type="entry name" value="FAD/NAD(P)-binding domain"/>
    <property type="match status" value="1"/>
</dbReference>
<dbReference type="Gene3D" id="3.50.50.60">
    <property type="entry name" value="FAD/NAD(P)-binding domain"/>
    <property type="match status" value="2"/>
</dbReference>
<sequence>MAKPVVLTVDDDPEVLQAVSRDLRHQYGDRFRIVRAESGIAALDVVQQLKLRNEPVALFLVDQRMPQMGGVEFIEQAKDVFPVAKRVLLTAYADTDAAIQSINSARLDYYLLKPWDPPEERLYPILDDLLDDWSAAFRPPFEGIRVVGNRWSPFSHQVKDFLARNQIPYQWLDIELEPEAAKLVEYAEAEGRQHLPLVLFPDGSQLIQPSNLAIAEKLGLKTQAQRPFYDLAIVGGGPAGLAAAVYGASEGLSTVLIEREAPGGQAGSSSRIENYLGFPVGLSGSDLARRAVTQARRFGVEILTPQEVKGVRLQDSYRILQLADNSEISCHALLVATGVSYRWLNVPGADKLTGAGVYYGAAMTEAIACSNEDVYLVGGANSAGQAAMYFSKYASKVIMLVRGESLATSMSQYLIDQIAATQNIQVCTCCSVLEVKGNEHLEAIVISHGKTGEVETVPARSLFIFIGASPKTDWLDGVIERDTQGFILTGPDLISNGKLPRGWNLDRPPFLLEASVPGIFAAGDVRYGSIKRVASGVGEGAIAVQFIHRYLAKV</sequence>
<evidence type="ECO:0000256" key="3">
    <source>
        <dbReference type="PROSITE-ProRule" id="PRU00169"/>
    </source>
</evidence>
<dbReference type="InterPro" id="IPR036188">
    <property type="entry name" value="FAD/NAD-bd_sf"/>
</dbReference>
<reference evidence="5 6" key="1">
    <citation type="submission" date="2024-09" db="EMBL/GenBank/DDBJ databases">
        <title>Floridaenema gen nov. (Aerosakkonemataceae, Aerosakkonematales ord. nov., Cyanobacteria) from benthic tropical and subtropical fresh waters, with the description of four new species.</title>
        <authorList>
            <person name="Moretto J.A."/>
            <person name="Berthold D.E."/>
            <person name="Lefler F.W."/>
            <person name="Huang I.-S."/>
            <person name="Laughinghouse H. IV."/>
        </authorList>
    </citation>
    <scope>NUCLEOTIDE SEQUENCE [LARGE SCALE GENOMIC DNA]</scope>
    <source>
        <strain evidence="5 6">BLCC-F46</strain>
    </source>
</reference>
<dbReference type="Gene3D" id="3.40.30.10">
    <property type="entry name" value="Glutaredoxin"/>
    <property type="match status" value="1"/>
</dbReference>
<evidence type="ECO:0000313" key="5">
    <source>
        <dbReference type="EMBL" id="MFB2876192.1"/>
    </source>
</evidence>
<dbReference type="Gene3D" id="3.40.50.2300">
    <property type="match status" value="1"/>
</dbReference>
<protein>
    <submittedName>
        <fullName evidence="5">FAD-dependent oxidoreductase</fullName>
    </submittedName>
</protein>
<dbReference type="InterPro" id="IPR036249">
    <property type="entry name" value="Thioredoxin-like_sf"/>
</dbReference>
<dbReference type="CDD" id="cd17595">
    <property type="entry name" value="REC_TrxB"/>
    <property type="match status" value="1"/>
</dbReference>
<dbReference type="InterPro" id="IPR023753">
    <property type="entry name" value="FAD/NAD-binding_dom"/>
</dbReference>
<evidence type="ECO:0000256" key="1">
    <source>
        <dbReference type="ARBA" id="ARBA00022630"/>
    </source>
</evidence>
<keyword evidence="1" id="KW-0285">Flavoprotein</keyword>
<dbReference type="EMBL" id="JBHFNQ010000041">
    <property type="protein sequence ID" value="MFB2876192.1"/>
    <property type="molecule type" value="Genomic_DNA"/>
</dbReference>
<evidence type="ECO:0000259" key="4">
    <source>
        <dbReference type="PROSITE" id="PS50110"/>
    </source>
</evidence>
<dbReference type="PROSITE" id="PS50110">
    <property type="entry name" value="RESPONSE_REGULATORY"/>
    <property type="match status" value="1"/>
</dbReference>
<dbReference type="InterPro" id="IPR050097">
    <property type="entry name" value="Ferredoxin-NADP_redctase_2"/>
</dbReference>
<dbReference type="RefSeq" id="WP_413269332.1">
    <property type="nucleotide sequence ID" value="NZ_JBHFNQ010000041.1"/>
</dbReference>
<dbReference type="PRINTS" id="PR00469">
    <property type="entry name" value="PNDRDTASEII"/>
</dbReference>
<comment type="caution">
    <text evidence="5">The sequence shown here is derived from an EMBL/GenBank/DDBJ whole genome shotgun (WGS) entry which is preliminary data.</text>
</comment>
<feature type="domain" description="Response regulatory" evidence="4">
    <location>
        <begin position="5"/>
        <end position="128"/>
    </location>
</feature>
<organism evidence="5 6">
    <name type="scientific">Floridaenema aerugineum BLCC-F46</name>
    <dbReference type="NCBI Taxonomy" id="3153654"/>
    <lineage>
        <taxon>Bacteria</taxon>
        <taxon>Bacillati</taxon>
        <taxon>Cyanobacteriota</taxon>
        <taxon>Cyanophyceae</taxon>
        <taxon>Oscillatoriophycideae</taxon>
        <taxon>Aerosakkonematales</taxon>
        <taxon>Aerosakkonemataceae</taxon>
        <taxon>Floridanema</taxon>
        <taxon>Floridanema aerugineum</taxon>
    </lineage>
</organism>
<dbReference type="PRINTS" id="PR00368">
    <property type="entry name" value="FADPNR"/>
</dbReference>
<keyword evidence="6" id="KW-1185">Reference proteome</keyword>
<dbReference type="PANTHER" id="PTHR48105">
    <property type="entry name" value="THIOREDOXIN REDUCTASE 1-RELATED-RELATED"/>
    <property type="match status" value="1"/>
</dbReference>
<dbReference type="SMART" id="SM00448">
    <property type="entry name" value="REC"/>
    <property type="match status" value="1"/>
</dbReference>
<keyword evidence="3" id="KW-0597">Phosphoprotein</keyword>
<dbReference type="Proteomes" id="UP001576774">
    <property type="component" value="Unassembled WGS sequence"/>
</dbReference>
<proteinExistence type="predicted"/>
<accession>A0ABV4X169</accession>
<keyword evidence="2" id="KW-0560">Oxidoreductase</keyword>
<dbReference type="SUPFAM" id="SSF52172">
    <property type="entry name" value="CheY-like"/>
    <property type="match status" value="1"/>
</dbReference>
<evidence type="ECO:0000256" key="2">
    <source>
        <dbReference type="ARBA" id="ARBA00023002"/>
    </source>
</evidence>
<dbReference type="InterPro" id="IPR001789">
    <property type="entry name" value="Sig_transdc_resp-reg_receiver"/>
</dbReference>
<gene>
    <name evidence="5" type="ORF">ACE1CC_04800</name>
</gene>
<name>A0ABV4X169_9CYAN</name>